<evidence type="ECO:0000256" key="1">
    <source>
        <dbReference type="PROSITE-ProRule" id="PRU00182"/>
    </source>
</evidence>
<organism evidence="2 3">
    <name type="scientific">Sphaerotilus hippei</name>
    <dbReference type="NCBI Taxonomy" id="744406"/>
    <lineage>
        <taxon>Bacteria</taxon>
        <taxon>Pseudomonadati</taxon>
        <taxon>Pseudomonadota</taxon>
        <taxon>Betaproteobacteria</taxon>
        <taxon>Burkholderiales</taxon>
        <taxon>Sphaerotilaceae</taxon>
        <taxon>Sphaerotilus</taxon>
    </lineage>
</organism>
<keyword evidence="3" id="KW-1185">Reference proteome</keyword>
<proteinExistence type="predicted"/>
<keyword evidence="1" id="KW-0694">RNA-binding</keyword>
<dbReference type="RefSeq" id="WP_110399511.1">
    <property type="nucleotide sequence ID" value="NZ_QJJS01000003.1"/>
</dbReference>
<accession>A0A318H479</accession>
<name>A0A318H479_9BURK</name>
<comment type="caution">
    <text evidence="2">The sequence shown here is derived from an EMBL/GenBank/DDBJ whole genome shotgun (WGS) entry which is preliminary data.</text>
</comment>
<dbReference type="PROSITE" id="PS50889">
    <property type="entry name" value="S4"/>
    <property type="match status" value="1"/>
</dbReference>
<dbReference type="CDD" id="cd00165">
    <property type="entry name" value="S4"/>
    <property type="match status" value="1"/>
</dbReference>
<dbReference type="EMBL" id="QJJS01000003">
    <property type="protein sequence ID" value="PXW97931.1"/>
    <property type="molecule type" value="Genomic_DNA"/>
</dbReference>
<dbReference type="Gene3D" id="3.10.290.10">
    <property type="entry name" value="RNA-binding S4 domain"/>
    <property type="match status" value="1"/>
</dbReference>
<dbReference type="Proteomes" id="UP000247811">
    <property type="component" value="Unassembled WGS sequence"/>
</dbReference>
<dbReference type="OrthoDB" id="9802835at2"/>
<dbReference type="SUPFAM" id="SSF55174">
    <property type="entry name" value="Alpha-L RNA-binding motif"/>
    <property type="match status" value="1"/>
</dbReference>
<dbReference type="GO" id="GO:0003723">
    <property type="term" value="F:RNA binding"/>
    <property type="evidence" value="ECO:0007669"/>
    <property type="project" value="UniProtKB-KW"/>
</dbReference>
<dbReference type="InterPro" id="IPR036986">
    <property type="entry name" value="S4_RNA-bd_sf"/>
</dbReference>
<evidence type="ECO:0000313" key="2">
    <source>
        <dbReference type="EMBL" id="PXW97931.1"/>
    </source>
</evidence>
<dbReference type="AlphaFoldDB" id="A0A318H479"/>
<evidence type="ECO:0000313" key="3">
    <source>
        <dbReference type="Proteomes" id="UP000247811"/>
    </source>
</evidence>
<reference evidence="2 3" key="1">
    <citation type="submission" date="2018-05" db="EMBL/GenBank/DDBJ databases">
        <title>Genomic Encyclopedia of Type Strains, Phase IV (KMG-IV): sequencing the most valuable type-strain genomes for metagenomic binning, comparative biology and taxonomic classification.</title>
        <authorList>
            <person name="Goeker M."/>
        </authorList>
    </citation>
    <scope>NUCLEOTIDE SEQUENCE [LARGE SCALE GENOMIC DNA]</scope>
    <source>
        <strain evidence="2 3">DSM 566</strain>
    </source>
</reference>
<sequence length="78" mass="8190">MTTTTFALHTDFLALDALLKATSVVHSGGAAKVLIQDGGVRVDGLVEQRRSCKIRPGQVVEALGQRIVVSRETSGDAA</sequence>
<gene>
    <name evidence="2" type="ORF">C7444_10322</name>
</gene>
<protein>
    <submittedName>
        <fullName evidence="2">Ribosome-associated protein</fullName>
    </submittedName>
</protein>
<dbReference type="Pfam" id="PF13275">
    <property type="entry name" value="S4_2"/>
    <property type="match status" value="1"/>
</dbReference>